<gene>
    <name evidence="2" type="ORF">JFN87_25080</name>
</gene>
<dbReference type="AlphaFoldDB" id="A0A940MD11"/>
<dbReference type="Proteomes" id="UP000670475">
    <property type="component" value="Unassembled WGS sequence"/>
</dbReference>
<dbReference type="Pfam" id="PF00196">
    <property type="entry name" value="GerE"/>
    <property type="match status" value="1"/>
</dbReference>
<comment type="caution">
    <text evidence="2">The sequence shown here is derived from an EMBL/GenBank/DDBJ whole genome shotgun (WGS) entry which is preliminary data.</text>
</comment>
<name>A0A940MD11_9ACTN</name>
<dbReference type="InterPro" id="IPR000792">
    <property type="entry name" value="Tscrpt_reg_LuxR_C"/>
</dbReference>
<keyword evidence="3" id="KW-1185">Reference proteome</keyword>
<dbReference type="RefSeq" id="WP_209343387.1">
    <property type="nucleotide sequence ID" value="NZ_JAGIQL010000131.1"/>
</dbReference>
<accession>A0A940MD11</accession>
<organism evidence="2 3">
    <name type="scientific">Streptomyces montanisoli</name>
    <dbReference type="NCBI Taxonomy" id="2798581"/>
    <lineage>
        <taxon>Bacteria</taxon>
        <taxon>Bacillati</taxon>
        <taxon>Actinomycetota</taxon>
        <taxon>Actinomycetes</taxon>
        <taxon>Kitasatosporales</taxon>
        <taxon>Streptomycetaceae</taxon>
        <taxon>Streptomyces</taxon>
    </lineage>
</organism>
<feature type="domain" description="HTH luxR-type" evidence="1">
    <location>
        <begin position="92"/>
        <end position="128"/>
    </location>
</feature>
<evidence type="ECO:0000313" key="2">
    <source>
        <dbReference type="EMBL" id="MBP0460725.1"/>
    </source>
</evidence>
<dbReference type="Gene3D" id="1.10.10.10">
    <property type="entry name" value="Winged helix-like DNA-binding domain superfamily/Winged helix DNA-binding domain"/>
    <property type="match status" value="1"/>
</dbReference>
<dbReference type="GO" id="GO:0006355">
    <property type="term" value="P:regulation of DNA-templated transcription"/>
    <property type="evidence" value="ECO:0007669"/>
    <property type="project" value="InterPro"/>
</dbReference>
<proteinExistence type="predicted"/>
<reference evidence="2" key="1">
    <citation type="submission" date="2021-03" db="EMBL/GenBank/DDBJ databases">
        <title>Whole genome sequence of Streptomyces bomunensis MMS17-BM035.</title>
        <authorList>
            <person name="Lee J.H."/>
        </authorList>
    </citation>
    <scope>NUCLEOTIDE SEQUENCE</scope>
    <source>
        <strain evidence="2">MMS17-BM035</strain>
    </source>
</reference>
<dbReference type="PRINTS" id="PR00038">
    <property type="entry name" value="HTHLUXR"/>
</dbReference>
<dbReference type="InterPro" id="IPR016032">
    <property type="entry name" value="Sig_transdc_resp-reg_C-effctor"/>
</dbReference>
<dbReference type="GO" id="GO:0003677">
    <property type="term" value="F:DNA binding"/>
    <property type="evidence" value="ECO:0007669"/>
    <property type="project" value="InterPro"/>
</dbReference>
<evidence type="ECO:0000313" key="3">
    <source>
        <dbReference type="Proteomes" id="UP000670475"/>
    </source>
</evidence>
<evidence type="ECO:0000259" key="1">
    <source>
        <dbReference type="Pfam" id="PF00196"/>
    </source>
</evidence>
<protein>
    <recommendedName>
        <fullName evidence="1">HTH luxR-type domain-containing protein</fullName>
    </recommendedName>
</protein>
<dbReference type="EMBL" id="JAGIQL010000131">
    <property type="protein sequence ID" value="MBP0460725.1"/>
    <property type="molecule type" value="Genomic_DNA"/>
</dbReference>
<sequence length="129" mass="13680">MIGARHELRAGFVVDRRRWGAVALFRGGGRPDFTPADVDIPRRLSAPIAAALRRTVHRAPADAAPGPGPLAVTMPPAPPADVAEVPLLAYGLTPRERDVLARIVAGLPSRAIATELLITAATMQDHRTT</sequence>
<dbReference type="SUPFAM" id="SSF46894">
    <property type="entry name" value="C-terminal effector domain of the bipartite response regulators"/>
    <property type="match status" value="1"/>
</dbReference>
<dbReference type="InterPro" id="IPR036388">
    <property type="entry name" value="WH-like_DNA-bd_sf"/>
</dbReference>